<dbReference type="PANTHER" id="PTHR40447">
    <property type="entry name" value="ANAEROBIC SULFITE REDUCTASE SUBUNIT A"/>
    <property type="match status" value="1"/>
</dbReference>
<dbReference type="SUPFAM" id="SSF46548">
    <property type="entry name" value="alpha-helical ferredoxin"/>
    <property type="match status" value="1"/>
</dbReference>
<dbReference type="InterPro" id="IPR017896">
    <property type="entry name" value="4Fe4S_Fe-S-bd"/>
</dbReference>
<evidence type="ECO:0000256" key="4">
    <source>
        <dbReference type="SAM" id="MobiDB-lite"/>
    </source>
</evidence>
<organism evidence="6 7">
    <name type="scientific">Demequina muriae</name>
    <dbReference type="NCBI Taxonomy" id="3051664"/>
    <lineage>
        <taxon>Bacteria</taxon>
        <taxon>Bacillati</taxon>
        <taxon>Actinomycetota</taxon>
        <taxon>Actinomycetes</taxon>
        <taxon>Micrococcales</taxon>
        <taxon>Demequinaceae</taxon>
        <taxon>Demequina</taxon>
    </lineage>
</organism>
<keyword evidence="2" id="KW-0408">Iron</keyword>
<keyword evidence="1" id="KW-0479">Metal-binding</keyword>
<dbReference type="Proteomes" id="UP001172708">
    <property type="component" value="Unassembled WGS sequence"/>
</dbReference>
<comment type="caution">
    <text evidence="6">The sequence shown here is derived from an EMBL/GenBank/DDBJ whole genome shotgun (WGS) entry which is preliminary data.</text>
</comment>
<name>A0ABT8GED1_9MICO</name>
<feature type="region of interest" description="Disordered" evidence="4">
    <location>
        <begin position="96"/>
        <end position="127"/>
    </location>
</feature>
<keyword evidence="3" id="KW-0411">Iron-sulfur</keyword>
<keyword evidence="7" id="KW-1185">Reference proteome</keyword>
<proteinExistence type="predicted"/>
<reference evidence="6" key="1">
    <citation type="submission" date="2023-06" db="EMBL/GenBank/DDBJ databases">
        <title>Egi l300058.</title>
        <authorList>
            <person name="Gao L."/>
            <person name="Fang B.-Z."/>
            <person name="Li W.-J."/>
        </authorList>
    </citation>
    <scope>NUCLEOTIDE SEQUENCE</scope>
    <source>
        <strain evidence="6">EGI L300058</strain>
    </source>
</reference>
<evidence type="ECO:0000256" key="1">
    <source>
        <dbReference type="ARBA" id="ARBA00022723"/>
    </source>
</evidence>
<dbReference type="PROSITE" id="PS51379">
    <property type="entry name" value="4FE4S_FER_2"/>
    <property type="match status" value="2"/>
</dbReference>
<evidence type="ECO:0000256" key="2">
    <source>
        <dbReference type="ARBA" id="ARBA00023004"/>
    </source>
</evidence>
<accession>A0ABT8GED1</accession>
<dbReference type="RefSeq" id="WP_301140881.1">
    <property type="nucleotide sequence ID" value="NZ_JAUHQA010000001.1"/>
</dbReference>
<dbReference type="InterPro" id="IPR009051">
    <property type="entry name" value="Helical_ferredxn"/>
</dbReference>
<feature type="domain" description="4Fe-4S ferredoxin-type" evidence="5">
    <location>
        <begin position="365"/>
        <end position="393"/>
    </location>
</feature>
<evidence type="ECO:0000259" key="5">
    <source>
        <dbReference type="PROSITE" id="PS51379"/>
    </source>
</evidence>
<protein>
    <submittedName>
        <fullName evidence="6">4Fe-4S dicluster domain-containing protein</fullName>
    </submittedName>
</protein>
<dbReference type="PANTHER" id="PTHR40447:SF1">
    <property type="entry name" value="ANAEROBIC SULFITE REDUCTASE SUBUNIT A"/>
    <property type="match status" value="1"/>
</dbReference>
<dbReference type="Gene3D" id="1.10.1060.10">
    <property type="entry name" value="Alpha-helical ferredoxin"/>
    <property type="match status" value="1"/>
</dbReference>
<evidence type="ECO:0000313" key="6">
    <source>
        <dbReference type="EMBL" id="MDN4479694.1"/>
    </source>
</evidence>
<dbReference type="EMBL" id="JAUHQA010000001">
    <property type="protein sequence ID" value="MDN4479694.1"/>
    <property type="molecule type" value="Genomic_DNA"/>
</dbReference>
<feature type="domain" description="4Fe-4S ferredoxin-type" evidence="5">
    <location>
        <begin position="284"/>
        <end position="316"/>
    </location>
</feature>
<dbReference type="PROSITE" id="PS00198">
    <property type="entry name" value="4FE4S_FER_1"/>
    <property type="match status" value="1"/>
</dbReference>
<evidence type="ECO:0000313" key="7">
    <source>
        <dbReference type="Proteomes" id="UP001172708"/>
    </source>
</evidence>
<gene>
    <name evidence="6" type="ORF">QQX02_01975</name>
</gene>
<sequence>MDDIRLLPVTGLEALIAQLRSRGYTVMGPTLRDDAIVTGEIRSASDLPQGVGDEQDPARYRLRKRDDGAYFGFAAPAQSSKPVFFPAHEVIWRGRRDPAAASTGAASTSATTTATTSTHDPGFTVERDQLDAPPIALLGVRSCDLRAVQIHDKVLAGRTYIDAHYVTRREATFVVAVACSDPAATCFCASMGTGPRPAATDPATGEPSYDLLLTEIAPSDPDRHHFVLEIGTEAGRDVVHAIDTWPAEFDDQHEALAVTAHAASQQSRRISTATVHDDLRASAESSRWEDVASRCLSCTNCTLVCPTCFCTTVEDVSDLTGATAERHRVWDSCFSEDFTYIHGGPTRESVKARYRQWITHKLSSWEDQFGMLGCVGCGRCIAWCPAGIDITEEAAALGRMRSGGSLPHEPLPVASGIQ</sequence>
<dbReference type="Pfam" id="PF17179">
    <property type="entry name" value="Fer4_22"/>
    <property type="match status" value="1"/>
</dbReference>
<feature type="compositionally biased region" description="Low complexity" evidence="4">
    <location>
        <begin position="99"/>
        <end position="118"/>
    </location>
</feature>
<dbReference type="InterPro" id="IPR017900">
    <property type="entry name" value="4Fe4S_Fe_S_CS"/>
</dbReference>
<evidence type="ECO:0000256" key="3">
    <source>
        <dbReference type="ARBA" id="ARBA00023014"/>
    </source>
</evidence>